<dbReference type="EMBL" id="JADYXP020000021">
    <property type="protein sequence ID" value="KAL0103520.1"/>
    <property type="molecule type" value="Genomic_DNA"/>
</dbReference>
<feature type="compositionally biased region" description="Acidic residues" evidence="1">
    <location>
        <begin position="73"/>
        <end position="91"/>
    </location>
</feature>
<keyword evidence="3" id="KW-1185">Reference proteome</keyword>
<accession>A0AAW2EKQ5</accession>
<evidence type="ECO:0000313" key="2">
    <source>
        <dbReference type="EMBL" id="KAL0103520.1"/>
    </source>
</evidence>
<gene>
    <name evidence="2" type="ORF">PUN28_017649</name>
</gene>
<dbReference type="Proteomes" id="UP001430953">
    <property type="component" value="Unassembled WGS sequence"/>
</dbReference>
<reference evidence="2 3" key="1">
    <citation type="submission" date="2023-03" db="EMBL/GenBank/DDBJ databases">
        <title>High recombination rates correlate with genetic variation in Cardiocondyla obscurior ants.</title>
        <authorList>
            <person name="Errbii M."/>
        </authorList>
    </citation>
    <scope>NUCLEOTIDE SEQUENCE [LARGE SCALE GENOMIC DNA]</scope>
    <source>
        <strain evidence="2">Alpha-2009</strain>
        <tissue evidence="2">Whole body</tissue>
    </source>
</reference>
<feature type="region of interest" description="Disordered" evidence="1">
    <location>
        <begin position="60"/>
        <end position="92"/>
    </location>
</feature>
<evidence type="ECO:0000313" key="3">
    <source>
        <dbReference type="Proteomes" id="UP001430953"/>
    </source>
</evidence>
<dbReference type="AlphaFoldDB" id="A0AAW2EKQ5"/>
<evidence type="ECO:0000256" key="1">
    <source>
        <dbReference type="SAM" id="MobiDB-lite"/>
    </source>
</evidence>
<comment type="caution">
    <text evidence="2">The sequence shown here is derived from an EMBL/GenBank/DDBJ whole genome shotgun (WGS) entry which is preliminary data.</text>
</comment>
<organism evidence="2 3">
    <name type="scientific">Cardiocondyla obscurior</name>
    <dbReference type="NCBI Taxonomy" id="286306"/>
    <lineage>
        <taxon>Eukaryota</taxon>
        <taxon>Metazoa</taxon>
        <taxon>Ecdysozoa</taxon>
        <taxon>Arthropoda</taxon>
        <taxon>Hexapoda</taxon>
        <taxon>Insecta</taxon>
        <taxon>Pterygota</taxon>
        <taxon>Neoptera</taxon>
        <taxon>Endopterygota</taxon>
        <taxon>Hymenoptera</taxon>
        <taxon>Apocrita</taxon>
        <taxon>Aculeata</taxon>
        <taxon>Formicoidea</taxon>
        <taxon>Formicidae</taxon>
        <taxon>Myrmicinae</taxon>
        <taxon>Cardiocondyla</taxon>
    </lineage>
</organism>
<proteinExistence type="predicted"/>
<sequence length="100" mass="11063">MSANATRAYDVAFKPSAASSSRITVPLPDGKRVLIRSDFLSSPFHLRKYVQVPPTTLPTWQQTYARRSISGAEGDDPVEDNDDHDEDDENDVGVAIFLIL</sequence>
<protein>
    <submittedName>
        <fullName evidence="2">Uncharacterized protein</fullName>
    </submittedName>
</protein>
<name>A0AAW2EKQ5_9HYME</name>